<keyword evidence="6" id="KW-0547">Nucleotide-binding</keyword>
<dbReference type="PANTHER" id="PTHR33571">
    <property type="entry name" value="SSL8005 PROTEIN"/>
    <property type="match status" value="1"/>
</dbReference>
<dbReference type="GO" id="GO:0005524">
    <property type="term" value="F:ATP binding"/>
    <property type="evidence" value="ECO:0007669"/>
    <property type="project" value="UniProtKB-KW"/>
</dbReference>
<dbReference type="SUPFAM" id="SSF81301">
    <property type="entry name" value="Nucleotidyltransferase"/>
    <property type="match status" value="1"/>
</dbReference>
<dbReference type="AlphaFoldDB" id="A0A0C2HRU0"/>
<evidence type="ECO:0000259" key="10">
    <source>
        <dbReference type="Pfam" id="PF01909"/>
    </source>
</evidence>
<evidence type="ECO:0000256" key="2">
    <source>
        <dbReference type="ARBA" id="ARBA00022649"/>
    </source>
</evidence>
<dbReference type="InterPro" id="IPR043519">
    <property type="entry name" value="NT_sf"/>
</dbReference>
<evidence type="ECO:0000313" key="12">
    <source>
        <dbReference type="Proteomes" id="UP000035068"/>
    </source>
</evidence>
<keyword evidence="8" id="KW-0460">Magnesium</keyword>
<evidence type="ECO:0000256" key="3">
    <source>
        <dbReference type="ARBA" id="ARBA00022679"/>
    </source>
</evidence>
<keyword evidence="12" id="KW-1185">Reference proteome</keyword>
<comment type="similarity">
    <text evidence="9">Belongs to the MntA antitoxin family.</text>
</comment>
<dbReference type="InterPro" id="IPR052038">
    <property type="entry name" value="Type-VII_TA_antitoxin"/>
</dbReference>
<evidence type="ECO:0000256" key="7">
    <source>
        <dbReference type="ARBA" id="ARBA00022840"/>
    </source>
</evidence>
<sequence>MIPQDLESTLIAILKNHDAARIGIFGSHARGEARPDSDLDLLVDFKNRKSLLTLVKIQRELSEALGIHVDLLTEAAISPRLIDRIKAEMRVIYQ</sequence>
<feature type="domain" description="Polymerase nucleotidyl transferase" evidence="10">
    <location>
        <begin position="12"/>
        <end position="91"/>
    </location>
</feature>
<gene>
    <name evidence="11" type="ORF">GFER_16155</name>
</gene>
<dbReference type="GO" id="GO:0016779">
    <property type="term" value="F:nucleotidyltransferase activity"/>
    <property type="evidence" value="ECO:0007669"/>
    <property type="project" value="UniProtKB-KW"/>
</dbReference>
<dbReference type="CDD" id="cd05403">
    <property type="entry name" value="NT_KNTase_like"/>
    <property type="match status" value="1"/>
</dbReference>
<keyword evidence="7" id="KW-0067">ATP-binding</keyword>
<comment type="cofactor">
    <cofactor evidence="1">
        <name>Mg(2+)</name>
        <dbReference type="ChEBI" id="CHEBI:18420"/>
    </cofactor>
</comment>
<evidence type="ECO:0000256" key="8">
    <source>
        <dbReference type="ARBA" id="ARBA00022842"/>
    </source>
</evidence>
<organism evidence="11 12">
    <name type="scientific">Geoalkalibacter ferrihydriticus DSM 17813</name>
    <dbReference type="NCBI Taxonomy" id="1121915"/>
    <lineage>
        <taxon>Bacteria</taxon>
        <taxon>Pseudomonadati</taxon>
        <taxon>Thermodesulfobacteriota</taxon>
        <taxon>Desulfuromonadia</taxon>
        <taxon>Desulfuromonadales</taxon>
        <taxon>Geoalkalibacteraceae</taxon>
        <taxon>Geoalkalibacter</taxon>
    </lineage>
</organism>
<dbReference type="InterPro" id="IPR002934">
    <property type="entry name" value="Polymerase_NTP_transf_dom"/>
</dbReference>
<evidence type="ECO:0000256" key="6">
    <source>
        <dbReference type="ARBA" id="ARBA00022741"/>
    </source>
</evidence>
<name>A0A0C2HRU0_9BACT</name>
<keyword evidence="2" id="KW-1277">Toxin-antitoxin system</keyword>
<dbReference type="GO" id="GO:0046872">
    <property type="term" value="F:metal ion binding"/>
    <property type="evidence" value="ECO:0007669"/>
    <property type="project" value="UniProtKB-KW"/>
</dbReference>
<dbReference type="PANTHER" id="PTHR33571:SF14">
    <property type="entry name" value="PROTEIN ADENYLYLTRANSFERASE MJ0435-RELATED"/>
    <property type="match status" value="1"/>
</dbReference>
<dbReference type="Pfam" id="PF01909">
    <property type="entry name" value="NTP_transf_2"/>
    <property type="match status" value="1"/>
</dbReference>
<comment type="caution">
    <text evidence="11">The sequence shown here is derived from an EMBL/GenBank/DDBJ whole genome shotgun (WGS) entry which is preliminary data.</text>
</comment>
<evidence type="ECO:0000256" key="4">
    <source>
        <dbReference type="ARBA" id="ARBA00022695"/>
    </source>
</evidence>
<protein>
    <recommendedName>
        <fullName evidence="10">Polymerase nucleotidyl transferase domain-containing protein</fullName>
    </recommendedName>
</protein>
<keyword evidence="5" id="KW-0479">Metal-binding</keyword>
<keyword evidence="4" id="KW-0548">Nucleotidyltransferase</keyword>
<evidence type="ECO:0000256" key="5">
    <source>
        <dbReference type="ARBA" id="ARBA00022723"/>
    </source>
</evidence>
<dbReference type="RefSeq" id="WP_040101048.1">
    <property type="nucleotide sequence ID" value="NZ_JWJD01000010.1"/>
</dbReference>
<dbReference type="Proteomes" id="UP000035068">
    <property type="component" value="Unassembled WGS sequence"/>
</dbReference>
<accession>A0A0C2HRU0</accession>
<evidence type="ECO:0000256" key="1">
    <source>
        <dbReference type="ARBA" id="ARBA00001946"/>
    </source>
</evidence>
<dbReference type="Gene3D" id="3.30.460.10">
    <property type="entry name" value="Beta Polymerase, domain 2"/>
    <property type="match status" value="1"/>
</dbReference>
<reference evidence="11 12" key="1">
    <citation type="submission" date="2014-12" db="EMBL/GenBank/DDBJ databases">
        <title>Genomes of Geoalkalibacter ferrihydriticus and Geoalkalibacter subterraneus, two haloalkaliphilic metal-reducing members of the Geobacteraceae.</title>
        <authorList>
            <person name="Badalamenti J.P."/>
            <person name="Torres C.I."/>
            <person name="Krajmalnik-Brown R."/>
            <person name="Bond D.R."/>
        </authorList>
    </citation>
    <scope>NUCLEOTIDE SEQUENCE [LARGE SCALE GENOMIC DNA]</scope>
    <source>
        <strain evidence="11 12">DSM 17813</strain>
    </source>
</reference>
<proteinExistence type="inferred from homology"/>
<evidence type="ECO:0000256" key="9">
    <source>
        <dbReference type="ARBA" id="ARBA00038276"/>
    </source>
</evidence>
<dbReference type="EMBL" id="JWJD01000010">
    <property type="protein sequence ID" value="KIH75487.1"/>
    <property type="molecule type" value="Genomic_DNA"/>
</dbReference>
<evidence type="ECO:0000313" key="11">
    <source>
        <dbReference type="EMBL" id="KIH75487.1"/>
    </source>
</evidence>
<keyword evidence="3" id="KW-0808">Transferase</keyword>